<keyword evidence="6" id="KW-0029">Amino-acid transport</keyword>
<feature type="transmembrane region" description="Helical" evidence="10">
    <location>
        <begin position="402"/>
        <end position="428"/>
    </location>
</feature>
<feature type="transmembrane region" description="Helical" evidence="10">
    <location>
        <begin position="342"/>
        <end position="363"/>
    </location>
</feature>
<dbReference type="PANTHER" id="PTHR30588:SF7">
    <property type="entry name" value="BRANCHED-CHAIN AMINO ACID CARRIER PROTEIN SAOUHSC_01411-RELATED"/>
    <property type="match status" value="1"/>
</dbReference>
<dbReference type="GO" id="GO:0015818">
    <property type="term" value="P:isoleucine transport"/>
    <property type="evidence" value="ECO:0007669"/>
    <property type="project" value="TreeGrafter"/>
</dbReference>
<feature type="transmembrane region" description="Helical" evidence="10">
    <location>
        <begin position="440"/>
        <end position="461"/>
    </location>
</feature>
<keyword evidence="8 10" id="KW-0472">Membrane</keyword>
<evidence type="ECO:0000256" key="4">
    <source>
        <dbReference type="ARBA" id="ARBA00022475"/>
    </source>
</evidence>
<feature type="region of interest" description="Disordered" evidence="9">
    <location>
        <begin position="466"/>
        <end position="495"/>
    </location>
</feature>
<dbReference type="PANTHER" id="PTHR30588">
    <property type="entry name" value="BRANCHED-CHAIN AMINO ACID TRANSPORT SYSTEM 2 CARRIER PROTEIN"/>
    <property type="match status" value="1"/>
</dbReference>
<feature type="transmembrane region" description="Helical" evidence="10">
    <location>
        <begin position="255"/>
        <end position="279"/>
    </location>
</feature>
<name>I7LB67_9CORY</name>
<dbReference type="EMBL" id="CAJZ01000012">
    <property type="protein sequence ID" value="CCI82859.1"/>
    <property type="molecule type" value="Genomic_DNA"/>
</dbReference>
<protein>
    <submittedName>
        <fullName evidence="11">Branched-chain amino acid transport system carrier protein</fullName>
    </submittedName>
</protein>
<dbReference type="GO" id="GO:0005304">
    <property type="term" value="F:L-valine transmembrane transporter activity"/>
    <property type="evidence" value="ECO:0007669"/>
    <property type="project" value="TreeGrafter"/>
</dbReference>
<keyword evidence="4" id="KW-1003">Cell membrane</keyword>
<dbReference type="GO" id="GO:0005886">
    <property type="term" value="C:plasma membrane"/>
    <property type="evidence" value="ECO:0007669"/>
    <property type="project" value="UniProtKB-SubCell"/>
</dbReference>
<reference evidence="11 12" key="1">
    <citation type="journal article" date="2012" name="J. Bacteriol.">
        <title>Draft Genome Sequence of Turicella otitidis ATCC 51513, Isolated from Middle Ear Fluid from a Child with Otitis Media.</title>
        <authorList>
            <person name="Brinkrolf K."/>
            <person name="Schneider J."/>
            <person name="Knecht M."/>
            <person name="Ruckert C."/>
            <person name="Tauch A."/>
        </authorList>
    </citation>
    <scope>NUCLEOTIDE SEQUENCE [LARGE SCALE GENOMIC DNA]</scope>
    <source>
        <strain evidence="11 12">ATCC 51513</strain>
    </source>
</reference>
<evidence type="ECO:0000256" key="2">
    <source>
        <dbReference type="ARBA" id="ARBA00008540"/>
    </source>
</evidence>
<evidence type="ECO:0000256" key="3">
    <source>
        <dbReference type="ARBA" id="ARBA00022448"/>
    </source>
</evidence>
<feature type="transmembrane region" description="Helical" evidence="10">
    <location>
        <begin position="148"/>
        <end position="168"/>
    </location>
</feature>
<feature type="transmembrane region" description="Helical" evidence="10">
    <location>
        <begin position="106"/>
        <end position="128"/>
    </location>
</feature>
<keyword evidence="5 10" id="KW-0812">Transmembrane</keyword>
<feature type="transmembrane region" description="Helical" evidence="10">
    <location>
        <begin position="70"/>
        <end position="94"/>
    </location>
</feature>
<evidence type="ECO:0000256" key="10">
    <source>
        <dbReference type="SAM" id="Phobius"/>
    </source>
</evidence>
<proteinExistence type="inferred from homology"/>
<evidence type="ECO:0000256" key="7">
    <source>
        <dbReference type="ARBA" id="ARBA00022989"/>
    </source>
</evidence>
<dbReference type="InterPro" id="IPR004685">
    <property type="entry name" value="Brnchd-chn_aa_trnsp_Livcs"/>
</dbReference>
<evidence type="ECO:0000256" key="8">
    <source>
        <dbReference type="ARBA" id="ARBA00023136"/>
    </source>
</evidence>
<evidence type="ECO:0000256" key="9">
    <source>
        <dbReference type="SAM" id="MobiDB-lite"/>
    </source>
</evidence>
<dbReference type="GO" id="GO:0015188">
    <property type="term" value="F:L-isoleucine transmembrane transporter activity"/>
    <property type="evidence" value="ECO:0007669"/>
    <property type="project" value="TreeGrafter"/>
</dbReference>
<keyword evidence="7 10" id="KW-1133">Transmembrane helix</keyword>
<feature type="transmembrane region" description="Helical" evidence="10">
    <location>
        <begin position="310"/>
        <end position="330"/>
    </location>
</feature>
<feature type="transmembrane region" description="Helical" evidence="10">
    <location>
        <begin position="180"/>
        <end position="201"/>
    </location>
</feature>
<feature type="transmembrane region" description="Helical" evidence="10">
    <location>
        <begin position="221"/>
        <end position="243"/>
    </location>
</feature>
<dbReference type="AlphaFoldDB" id="I7LB67"/>
<sequence>MDAGSRLFLHHSQRFVKKDCSTMTSTTSSGSRRLSPWLVVATAFMLFSMYFGAGNLIFPPVLGVEAGENFAPAIIGFLGGGVLLPVLGIIAIAVSGTNVRHLAARAGVVFGIIFPVVAYLSIGAFYALPRTGAVSFSTAIQPLTGWDSLAASAAFNFVFFGVALLLASNPSRLIDNLGKILTPILLVLLVVLIVLSIANFSDTPNEPNEQYADAPLAGGFIEGYLTMDSIASLAFGIVVINALRSAGVKPGRKLLGGVISAGAIACLLLGLIYVGLGVIGLRIEGGEQFEDGAGLLAYTAGSVLGGPGQAVFGAIVMLACLTTAVGLIAASSEFFNYLLPGVSYRAWTIIFTLVSFVLAAAGLETVLNIAAPVVEFIYPPAITLILLTLVEPMLRGKFFFYYTFRVAIWTAVAWSAMMSLSGLGLSFLEPVISWAPMHDVQLGWVLPVAIAIVVGVIADAIRPHEPPARPGHPGPAEQDREVVSSPGATASHPAA</sequence>
<gene>
    <name evidence="11" type="primary">brnQ</name>
    <name evidence="11" type="ORF">BN46_0106</name>
</gene>
<dbReference type="Proteomes" id="UP000011016">
    <property type="component" value="Unassembled WGS sequence"/>
</dbReference>
<dbReference type="GO" id="GO:0015820">
    <property type="term" value="P:L-leucine transport"/>
    <property type="evidence" value="ECO:0007669"/>
    <property type="project" value="TreeGrafter"/>
</dbReference>
<comment type="caution">
    <text evidence="11">The sequence shown here is derived from an EMBL/GenBank/DDBJ whole genome shotgun (WGS) entry which is preliminary data.</text>
</comment>
<feature type="transmembrane region" description="Helical" evidence="10">
    <location>
        <begin position="369"/>
        <end position="390"/>
    </location>
</feature>
<keyword evidence="3" id="KW-0813">Transport</keyword>
<evidence type="ECO:0000256" key="5">
    <source>
        <dbReference type="ARBA" id="ARBA00022692"/>
    </source>
</evidence>
<comment type="similarity">
    <text evidence="2">Belongs to the branched chain amino acid transporter family.</text>
</comment>
<accession>I7LB67</accession>
<evidence type="ECO:0000256" key="6">
    <source>
        <dbReference type="ARBA" id="ARBA00022970"/>
    </source>
</evidence>
<evidence type="ECO:0000313" key="12">
    <source>
        <dbReference type="Proteomes" id="UP000011016"/>
    </source>
</evidence>
<feature type="transmembrane region" description="Helical" evidence="10">
    <location>
        <begin position="37"/>
        <end position="58"/>
    </location>
</feature>
<evidence type="ECO:0000256" key="1">
    <source>
        <dbReference type="ARBA" id="ARBA00004651"/>
    </source>
</evidence>
<dbReference type="GO" id="GO:0015190">
    <property type="term" value="F:L-leucine transmembrane transporter activity"/>
    <property type="evidence" value="ECO:0007669"/>
    <property type="project" value="TreeGrafter"/>
</dbReference>
<organism evidence="11 12">
    <name type="scientific">Corynebacterium otitidis ATCC 51513</name>
    <dbReference type="NCBI Taxonomy" id="883169"/>
    <lineage>
        <taxon>Bacteria</taxon>
        <taxon>Bacillati</taxon>
        <taxon>Actinomycetota</taxon>
        <taxon>Actinomycetes</taxon>
        <taxon>Mycobacteriales</taxon>
        <taxon>Corynebacteriaceae</taxon>
        <taxon>Corynebacterium</taxon>
    </lineage>
</organism>
<comment type="subcellular location">
    <subcellularLocation>
        <location evidence="1">Cell membrane</location>
        <topology evidence="1">Multi-pass membrane protein</topology>
    </subcellularLocation>
</comment>
<evidence type="ECO:0000313" key="11">
    <source>
        <dbReference type="EMBL" id="CCI82859.1"/>
    </source>
</evidence>
<dbReference type="NCBIfam" id="TIGR00796">
    <property type="entry name" value="livcs"/>
    <property type="match status" value="1"/>
</dbReference>
<dbReference type="Pfam" id="PF05525">
    <property type="entry name" value="Branch_AA_trans"/>
    <property type="match status" value="1"/>
</dbReference>